<accession>A0A9J5W8P9</accession>
<evidence type="ECO:0000313" key="2">
    <source>
        <dbReference type="EMBL" id="KAG5571929.1"/>
    </source>
</evidence>
<name>A0A9J5W8P9_SOLCO</name>
<protein>
    <submittedName>
        <fullName evidence="2">Uncharacterized protein</fullName>
    </submittedName>
</protein>
<feature type="region of interest" description="Disordered" evidence="1">
    <location>
        <begin position="38"/>
        <end position="72"/>
    </location>
</feature>
<gene>
    <name evidence="2" type="ORF">H5410_061695</name>
</gene>
<organism evidence="2 3">
    <name type="scientific">Solanum commersonii</name>
    <name type="common">Commerson's wild potato</name>
    <name type="synonym">Commerson's nightshade</name>
    <dbReference type="NCBI Taxonomy" id="4109"/>
    <lineage>
        <taxon>Eukaryota</taxon>
        <taxon>Viridiplantae</taxon>
        <taxon>Streptophyta</taxon>
        <taxon>Embryophyta</taxon>
        <taxon>Tracheophyta</taxon>
        <taxon>Spermatophyta</taxon>
        <taxon>Magnoliopsida</taxon>
        <taxon>eudicotyledons</taxon>
        <taxon>Gunneridae</taxon>
        <taxon>Pentapetalae</taxon>
        <taxon>asterids</taxon>
        <taxon>lamiids</taxon>
        <taxon>Solanales</taxon>
        <taxon>Solanaceae</taxon>
        <taxon>Solanoideae</taxon>
        <taxon>Solaneae</taxon>
        <taxon>Solanum</taxon>
    </lineage>
</organism>
<feature type="compositionally biased region" description="Basic and acidic residues" evidence="1">
    <location>
        <begin position="40"/>
        <end position="57"/>
    </location>
</feature>
<evidence type="ECO:0000313" key="3">
    <source>
        <dbReference type="Proteomes" id="UP000824120"/>
    </source>
</evidence>
<feature type="compositionally biased region" description="Polar residues" evidence="1">
    <location>
        <begin position="60"/>
        <end position="72"/>
    </location>
</feature>
<keyword evidence="3" id="KW-1185">Reference proteome</keyword>
<reference evidence="2 3" key="1">
    <citation type="submission" date="2020-09" db="EMBL/GenBank/DDBJ databases">
        <title>De no assembly of potato wild relative species, Solanum commersonii.</title>
        <authorList>
            <person name="Cho K."/>
        </authorList>
    </citation>
    <scope>NUCLEOTIDE SEQUENCE [LARGE SCALE GENOMIC DNA]</scope>
    <source>
        <strain evidence="2">LZ3.2</strain>
        <tissue evidence="2">Leaf</tissue>
    </source>
</reference>
<dbReference type="EMBL" id="JACXVP010000012">
    <property type="protein sequence ID" value="KAG5571929.1"/>
    <property type="molecule type" value="Genomic_DNA"/>
</dbReference>
<proteinExistence type="predicted"/>
<dbReference type="Proteomes" id="UP000824120">
    <property type="component" value="Chromosome 12"/>
</dbReference>
<dbReference type="AlphaFoldDB" id="A0A9J5W8P9"/>
<sequence length="107" mass="11722">MDKGDVEMLEAENNVPTSDALVFNESPVEYENGVKTGKTNVEDKKDDQCDSKGKDLMNARSETGDQLNSKSQPEGHINLVLENETPTIDAGTDDMVNGYLNLTDNEV</sequence>
<evidence type="ECO:0000256" key="1">
    <source>
        <dbReference type="SAM" id="MobiDB-lite"/>
    </source>
</evidence>
<dbReference type="OrthoDB" id="1318049at2759"/>
<comment type="caution">
    <text evidence="2">The sequence shown here is derived from an EMBL/GenBank/DDBJ whole genome shotgun (WGS) entry which is preliminary data.</text>
</comment>